<feature type="coiled-coil region" evidence="17">
    <location>
        <begin position="80"/>
        <end position="153"/>
    </location>
</feature>
<feature type="compositionally biased region" description="Polar residues" evidence="18">
    <location>
        <begin position="1043"/>
        <end position="1064"/>
    </location>
</feature>
<dbReference type="Pfam" id="PF21227">
    <property type="entry name" value="Myb_DNA-binding_7"/>
    <property type="match status" value="1"/>
</dbReference>
<evidence type="ECO:0000313" key="19">
    <source>
        <dbReference type="EMBL" id="TSL47559.1"/>
    </source>
</evidence>
<dbReference type="CDD" id="cd12202">
    <property type="entry name" value="CASP8AP2"/>
    <property type="match status" value="1"/>
</dbReference>
<feature type="region of interest" description="Disordered" evidence="18">
    <location>
        <begin position="1252"/>
        <end position="1276"/>
    </location>
</feature>
<evidence type="ECO:0000256" key="3">
    <source>
        <dbReference type="ARBA" id="ARBA00004496"/>
    </source>
</evidence>
<keyword evidence="7" id="KW-0053">Apoptosis</keyword>
<evidence type="ECO:0000256" key="8">
    <source>
        <dbReference type="ARBA" id="ARBA00022990"/>
    </source>
</evidence>
<feature type="compositionally biased region" description="Basic and acidic residues" evidence="18">
    <location>
        <begin position="515"/>
        <end position="524"/>
    </location>
</feature>
<feature type="region of interest" description="Disordered" evidence="18">
    <location>
        <begin position="938"/>
        <end position="1086"/>
    </location>
</feature>
<evidence type="ECO:0000256" key="12">
    <source>
        <dbReference type="ARBA" id="ARBA00023163"/>
    </source>
</evidence>
<dbReference type="PANTHER" id="PTHR15489">
    <property type="entry name" value="CASPASE 8 ASSOCIATED PROTEIN 2"/>
    <property type="match status" value="1"/>
</dbReference>
<proteinExistence type="predicted"/>
<dbReference type="GO" id="GO:0016605">
    <property type="term" value="C:PML body"/>
    <property type="evidence" value="ECO:0007669"/>
    <property type="project" value="UniProtKB-SubCell"/>
</dbReference>
<dbReference type="InterPro" id="IPR039674">
    <property type="entry name" value="FLASH"/>
</dbReference>
<keyword evidence="14" id="KW-0131">Cell cycle</keyword>
<evidence type="ECO:0000256" key="5">
    <source>
        <dbReference type="ARBA" id="ARBA00022491"/>
    </source>
</evidence>
<keyword evidence="4" id="KW-0963">Cytoplasm</keyword>
<evidence type="ECO:0000256" key="4">
    <source>
        <dbReference type="ARBA" id="ARBA00022490"/>
    </source>
</evidence>
<feature type="region of interest" description="Disordered" evidence="18">
    <location>
        <begin position="154"/>
        <end position="704"/>
    </location>
</feature>
<dbReference type="Gene3D" id="1.10.10.60">
    <property type="entry name" value="Homeodomain-like"/>
    <property type="match status" value="1"/>
</dbReference>
<dbReference type="FunFam" id="1.10.10.60:FF:000265">
    <property type="entry name" value="CASP8-associated protein 2 isoform X1"/>
    <property type="match status" value="1"/>
</dbReference>
<protein>
    <recommendedName>
        <fullName evidence="15">CASP8-associated protein 2</fullName>
    </recommendedName>
    <alternativeName>
        <fullName evidence="16">FLICE-associated huge protein</fullName>
    </alternativeName>
</protein>
<evidence type="ECO:0000256" key="7">
    <source>
        <dbReference type="ARBA" id="ARBA00022703"/>
    </source>
</evidence>
<keyword evidence="9" id="KW-0805">Transcription regulation</keyword>
<accession>A0A556TZE9</accession>
<feature type="compositionally biased region" description="Basic and acidic residues" evidence="18">
    <location>
        <begin position="365"/>
        <end position="406"/>
    </location>
</feature>
<feature type="compositionally biased region" description="Basic and acidic residues" evidence="18">
    <location>
        <begin position="767"/>
        <end position="781"/>
    </location>
</feature>
<sequence>METSVVDELYGDLDQGHRATTAISSDCVLNYDDDSVDIYSGLEDSPRKNKELGEKYSTFLSPNRVKESLDLYEELVTQEREEKDASYDELKSKFAAAQNQVQDLLAQLQQMQTKNSSLHNENTLLKKNICALIKTAKLEINRKDEEISKLYERSSRGNFHSSLKERQHDAYNRSSTSLNNLAGPVRDARDPRSDKVLAEVSQGKPLLNHPGDSFSGNSTPSPSVVLKSCTRTDIEDPLNRQNKNSHSLDLLPNSTTQDHSHTQGTRPSSSREKENGSAKSESSRKQNVCNETDRRKGKKSTSGPNDVSEKSPNKMDKNRPEREQRGSSKSSCGSSSSQWQQQDEAVTLRRSGHSRSPSENADTQSGKEESRHKQRQDRQIRHAEVSGSRSERSSFDKSHRSTEKRRTRDHHRKEERRQDSPRRSTRSEGIKEYQHKKTQSGERNRLDEKTSSRGDRQSTRSETSKEHERQDTKDLGTARRNNTYKTHVNDGKDRHRNDERENKRQASPSPSSQSRKKDQDDRRRTSGRTVESSRSKASSSRDDSRGYTYASSDRHGVSKQRRDQVKPSGTPDQRSRNTPEEAHTSILKTSEGGIVQETSLTSAKRKSPTGLTTSCESSGTQEESSPKRKLSFMETLNLTVSPIKKQNSSQPHPQEQTHPQEPAQPPPEDNLTNNSTKSLFEVDEEKGDTQDSLTLPTNLSTHPHEANLLTSLEFKEKELEMPKQFDGNLDETQSGKVDGKIFEVQKEKSIDRPSVLLTDQNSQASLGKDEERKITDAKNSGEDEPIDDAPDESIAQNDASQQEVATAIMPLSSPTTKTCSKLDNCVPLEIVSSTIGIKNTNGRKETTDSDVITPSIEHSDPCPAPLIGPSNETVNINTAAQEKRIPEQASSFNSDSTVNEMESSRHSQPVMVPHDEDSMMLTLRNIKVIPEAISPLTSPVRQIKRSQQQQQQRLGKETHIKSLDKDFSTSAAVADKDAVKMDMNKENKRPDSLPTPSVQKDQPEALSSTATEEDLEEGELISESDGESALVIQSPPVEKRSGLRNQSSSRSPRLQNNSQTQPVTPSRKEQEKKTTSKDSPKRRFKTVTVPPKVKISTCAEFMNMLLFIRSELRRKYMKLHKNVTKSSFLCIIEMSQASLAEYVNSVNFDKFCSQGNNIKPQLNKIILSVMDKVSNNGIVNRIFEQRAEDLKQKLWNFVDGQFDFLFKELKAALKSAPNPSVYKSCSESKQPNPEAKQDVDVDVDVCKIQTKEPLSTTENRPHKITKSERESRGQKVQEKIIPFHSMQCRGLGSSGKNIKATMEEGVKVPTPNPSSEKTLQEIVPAHENKTPNYTRHLSHSGSIQDRADFEILTEQQTSSLTFNLVTDSQMGDIFRCLLQGSDLLETGDNPNWPLNTPRKEGQAGESLLGLMTPSKTMTPSKLITTWTPISPYKFQMPLNPAVLDENCMLEVPSNAVPNPAVVTARSQQSYSILAEDLAVSLTIPSPLKSDGHLSFLQPASRQSLTTPSNIITAHYSEDALLDGEDATEQDIHLSLETDNSSSPSSTSGNWDTFQFKPNLSMQAEVMERSNDHFIVRIRQMCPGPQVEPMKEPKETLPNAEVLSSPTLDLSPPSAGVPQVTVKEVEEISTKNTSDRVLAEGSAIKSPKITNDQIEEAAASTEATESEHVEKVCQSVSRKRKLHHSGPKPKRSRREKSHAKHEKQRHKKRAKSSKDKNNKTPSKKIKTPSPQLSPNSLSAKNVIRKKGEVVVTWTREEDRDILVTLKTKGASSKTFAALATKLSKSQAQIEERFSQLMKLFKKKEKMDS</sequence>
<dbReference type="SUPFAM" id="SSF46689">
    <property type="entry name" value="Homeodomain-like"/>
    <property type="match status" value="1"/>
</dbReference>
<evidence type="ECO:0000313" key="20">
    <source>
        <dbReference type="Proteomes" id="UP000319801"/>
    </source>
</evidence>
<feature type="compositionally biased region" description="Basic and acidic residues" evidence="18">
    <location>
        <begin position="487"/>
        <end position="504"/>
    </location>
</feature>
<evidence type="ECO:0000256" key="6">
    <source>
        <dbReference type="ARBA" id="ARBA00022553"/>
    </source>
</evidence>
<keyword evidence="13" id="KW-0539">Nucleus</keyword>
<reference evidence="19 20" key="1">
    <citation type="journal article" date="2019" name="Genome Biol. Evol.">
        <title>Whole-Genome Sequencing of the Giant Devil Catfish, Bagarius yarrelli.</title>
        <authorList>
            <person name="Jiang W."/>
            <person name="Lv Y."/>
            <person name="Cheng L."/>
            <person name="Yang K."/>
            <person name="Chao B."/>
            <person name="Wang X."/>
            <person name="Li Y."/>
            <person name="Pan X."/>
            <person name="You X."/>
            <person name="Zhang Y."/>
            <person name="Yang J."/>
            <person name="Li J."/>
            <person name="Zhang X."/>
            <person name="Liu S."/>
            <person name="Sun C."/>
            <person name="Yang J."/>
            <person name="Shi Q."/>
        </authorList>
    </citation>
    <scope>NUCLEOTIDE SEQUENCE [LARGE SCALE GENOMIC DNA]</scope>
    <source>
        <strain evidence="19">JWS20170419001</strain>
        <tissue evidence="19">Muscle</tissue>
    </source>
</reference>
<evidence type="ECO:0000256" key="18">
    <source>
        <dbReference type="SAM" id="MobiDB-lite"/>
    </source>
</evidence>
<evidence type="ECO:0000256" key="16">
    <source>
        <dbReference type="ARBA" id="ARBA00078515"/>
    </source>
</evidence>
<keyword evidence="8" id="KW-0007">Acetylation</keyword>
<keyword evidence="12" id="KW-0804">Transcription</keyword>
<dbReference type="Proteomes" id="UP000319801">
    <property type="component" value="Unassembled WGS sequence"/>
</dbReference>
<name>A0A556TZE9_BAGYA</name>
<evidence type="ECO:0000256" key="15">
    <source>
        <dbReference type="ARBA" id="ARBA00069865"/>
    </source>
</evidence>
<evidence type="ECO:0000256" key="14">
    <source>
        <dbReference type="ARBA" id="ARBA00023306"/>
    </source>
</evidence>
<keyword evidence="10" id="KW-0496">Mitochondrion</keyword>
<evidence type="ECO:0000256" key="13">
    <source>
        <dbReference type="ARBA" id="ARBA00023242"/>
    </source>
</evidence>
<dbReference type="PANTHER" id="PTHR15489:SF2">
    <property type="entry name" value="CASP8-ASSOCIATED PROTEIN 2"/>
    <property type="match status" value="1"/>
</dbReference>
<evidence type="ECO:0000256" key="10">
    <source>
        <dbReference type="ARBA" id="ARBA00023128"/>
    </source>
</evidence>
<feature type="compositionally biased region" description="Basic and acidic residues" evidence="18">
    <location>
        <begin position="415"/>
        <end position="477"/>
    </location>
</feature>
<dbReference type="GO" id="GO:0003714">
    <property type="term" value="F:transcription corepressor activity"/>
    <property type="evidence" value="ECO:0007669"/>
    <property type="project" value="TreeGrafter"/>
</dbReference>
<feature type="compositionally biased region" description="Acidic residues" evidence="18">
    <location>
        <begin position="1011"/>
        <end position="1026"/>
    </location>
</feature>
<feature type="compositionally biased region" description="Basic and acidic residues" evidence="18">
    <location>
        <begin position="573"/>
        <end position="583"/>
    </location>
</feature>
<feature type="compositionally biased region" description="Basic and acidic residues" evidence="18">
    <location>
        <begin position="1259"/>
        <end position="1276"/>
    </location>
</feature>
<feature type="compositionally biased region" description="Polar residues" evidence="18">
    <location>
        <begin position="1218"/>
        <end position="1231"/>
    </location>
</feature>
<comment type="caution">
    <text evidence="19">The sequence shown here is derived from an EMBL/GenBank/DDBJ whole genome shotgun (WGS) entry which is preliminary data.</text>
</comment>
<feature type="compositionally biased region" description="Polar residues" evidence="18">
    <location>
        <begin position="609"/>
        <end position="623"/>
    </location>
</feature>
<feature type="compositionally biased region" description="Acidic residues" evidence="18">
    <location>
        <begin position="782"/>
        <end position="791"/>
    </location>
</feature>
<dbReference type="GO" id="GO:0005739">
    <property type="term" value="C:mitochondrion"/>
    <property type="evidence" value="ECO:0007669"/>
    <property type="project" value="UniProtKB-SubCell"/>
</dbReference>
<evidence type="ECO:0000256" key="2">
    <source>
        <dbReference type="ARBA" id="ARBA00004322"/>
    </source>
</evidence>
<feature type="region of interest" description="Disordered" evidence="18">
    <location>
        <begin position="1654"/>
        <end position="1739"/>
    </location>
</feature>
<dbReference type="EMBL" id="VCAZ01000032">
    <property type="protein sequence ID" value="TSL47559.1"/>
    <property type="molecule type" value="Genomic_DNA"/>
</dbReference>
<feature type="compositionally biased region" description="Polar residues" evidence="18">
    <location>
        <begin position="239"/>
        <end position="268"/>
    </location>
</feature>
<feature type="compositionally biased region" description="Basic and acidic residues" evidence="18">
    <location>
        <begin position="307"/>
        <end position="326"/>
    </location>
</feature>
<dbReference type="OrthoDB" id="1938039at2759"/>
<dbReference type="GO" id="GO:0036337">
    <property type="term" value="P:Fas signaling pathway"/>
    <property type="evidence" value="ECO:0007669"/>
    <property type="project" value="TreeGrafter"/>
</dbReference>
<feature type="compositionally biased region" description="Basic and acidic residues" evidence="18">
    <location>
        <begin position="269"/>
        <end position="284"/>
    </location>
</feature>
<gene>
    <name evidence="19" type="ORF">Baya_7140</name>
</gene>
<evidence type="ECO:0000256" key="11">
    <source>
        <dbReference type="ARBA" id="ARBA00023159"/>
    </source>
</evidence>
<feature type="compositionally biased region" description="Basic and acidic residues" evidence="18">
    <location>
        <begin position="552"/>
        <end position="565"/>
    </location>
</feature>
<dbReference type="GO" id="GO:0008625">
    <property type="term" value="P:extrinsic apoptotic signaling pathway via death domain receptors"/>
    <property type="evidence" value="ECO:0007669"/>
    <property type="project" value="UniProtKB-ARBA"/>
</dbReference>
<feature type="compositionally biased region" description="Basic and acidic residues" evidence="18">
    <location>
        <begin position="1066"/>
        <end position="1081"/>
    </location>
</feature>
<feature type="compositionally biased region" description="Basic and acidic residues" evidence="18">
    <location>
        <begin position="162"/>
        <end position="171"/>
    </location>
</feature>
<feature type="compositionally biased region" description="Basic and acidic residues" evidence="18">
    <location>
        <begin position="954"/>
        <end position="967"/>
    </location>
</feature>
<feature type="region of interest" description="Disordered" evidence="18">
    <location>
        <begin position="753"/>
        <end position="792"/>
    </location>
</feature>
<keyword evidence="5" id="KW-0678">Repressor</keyword>
<feature type="compositionally biased region" description="Basic and acidic residues" evidence="18">
    <location>
        <begin position="531"/>
        <end position="545"/>
    </location>
</feature>
<keyword evidence="11" id="KW-0010">Activator</keyword>
<feature type="compositionally biased region" description="Low complexity" evidence="18">
    <location>
        <begin position="327"/>
        <end position="342"/>
    </location>
</feature>
<evidence type="ECO:0000256" key="17">
    <source>
        <dbReference type="SAM" id="Coils"/>
    </source>
</evidence>
<dbReference type="InterPro" id="IPR009057">
    <property type="entry name" value="Homeodomain-like_sf"/>
</dbReference>
<keyword evidence="6" id="KW-0597">Phosphoprotein</keyword>
<comment type="subcellular location">
    <subcellularLocation>
        <location evidence="3">Cytoplasm</location>
    </subcellularLocation>
    <subcellularLocation>
        <location evidence="1">Mitochondrion</location>
    </subcellularLocation>
    <subcellularLocation>
        <location evidence="2">Nucleus</location>
        <location evidence="2">PML body</location>
    </subcellularLocation>
</comment>
<feature type="compositionally biased region" description="Polar residues" evidence="18">
    <location>
        <begin position="634"/>
        <end position="649"/>
    </location>
</feature>
<feature type="region of interest" description="Disordered" evidence="18">
    <location>
        <begin position="1218"/>
        <end position="1238"/>
    </location>
</feature>
<dbReference type="InterPro" id="IPR049257">
    <property type="entry name" value="Gon4l/CASP8AP2_myb-like"/>
</dbReference>
<feature type="compositionally biased region" description="Polar residues" evidence="18">
    <location>
        <begin position="690"/>
        <end position="701"/>
    </location>
</feature>
<keyword evidence="17" id="KW-0175">Coiled coil</keyword>
<keyword evidence="20" id="KW-1185">Reference proteome</keyword>
<organism evidence="19 20">
    <name type="scientific">Bagarius yarrelli</name>
    <name type="common">Goonch</name>
    <name type="synonym">Bagrus yarrelli</name>
    <dbReference type="NCBI Taxonomy" id="175774"/>
    <lineage>
        <taxon>Eukaryota</taxon>
        <taxon>Metazoa</taxon>
        <taxon>Chordata</taxon>
        <taxon>Craniata</taxon>
        <taxon>Vertebrata</taxon>
        <taxon>Euteleostomi</taxon>
        <taxon>Actinopterygii</taxon>
        <taxon>Neopterygii</taxon>
        <taxon>Teleostei</taxon>
        <taxon>Ostariophysi</taxon>
        <taxon>Siluriformes</taxon>
        <taxon>Sisoridae</taxon>
        <taxon>Sisorinae</taxon>
        <taxon>Bagarius</taxon>
    </lineage>
</organism>
<evidence type="ECO:0000256" key="9">
    <source>
        <dbReference type="ARBA" id="ARBA00023015"/>
    </source>
</evidence>
<feature type="compositionally biased region" description="Polar residues" evidence="18">
    <location>
        <begin position="354"/>
        <end position="364"/>
    </location>
</feature>
<feature type="compositionally biased region" description="Basic and acidic residues" evidence="18">
    <location>
        <begin position="974"/>
        <end position="991"/>
    </location>
</feature>
<feature type="compositionally biased region" description="Basic residues" evidence="18">
    <location>
        <begin position="1676"/>
        <end position="1710"/>
    </location>
</feature>
<feature type="compositionally biased region" description="Low complexity" evidence="18">
    <location>
        <begin position="650"/>
        <end position="661"/>
    </location>
</feature>
<feature type="compositionally biased region" description="Basic and acidic residues" evidence="18">
    <location>
        <begin position="186"/>
        <end position="197"/>
    </location>
</feature>
<feature type="region of interest" description="Disordered" evidence="18">
    <location>
        <begin position="841"/>
        <end position="869"/>
    </location>
</feature>
<evidence type="ECO:0000256" key="1">
    <source>
        <dbReference type="ARBA" id="ARBA00004173"/>
    </source>
</evidence>
<feature type="compositionally biased region" description="Polar residues" evidence="18">
    <location>
        <begin position="994"/>
        <end position="1010"/>
    </location>
</feature>